<dbReference type="InterPro" id="IPR043034">
    <property type="entry name" value="DNA_pol_alpha_B_N_sf"/>
</dbReference>
<dbReference type="PIRSF" id="PIRSF018300">
    <property type="entry name" value="DNA_pol_alph_2"/>
    <property type="match status" value="1"/>
</dbReference>
<feature type="domain" description="DNA polymerase alpha/delta/epsilon subunit B" evidence="7">
    <location>
        <begin position="386"/>
        <end position="512"/>
    </location>
</feature>
<gene>
    <name evidence="10" type="ORF">HHK36_029480</name>
</gene>
<evidence type="ECO:0000259" key="7">
    <source>
        <dbReference type="Pfam" id="PF04042"/>
    </source>
</evidence>
<dbReference type="GO" id="GO:0003677">
    <property type="term" value="F:DNA binding"/>
    <property type="evidence" value="ECO:0007669"/>
    <property type="project" value="InterPro"/>
</dbReference>
<protein>
    <recommendedName>
        <fullName evidence="3 6">DNA polymerase alpha subunit B</fullName>
    </recommendedName>
</protein>
<proteinExistence type="inferred from homology"/>
<dbReference type="OMA" id="FGANEVH"/>
<comment type="similarity">
    <text evidence="2 6">Belongs to the DNA polymerase alpha subunit B family.</text>
</comment>
<dbReference type="PANTHER" id="PTHR23061:SF12">
    <property type="entry name" value="DNA POLYMERASE ALPHA SUBUNIT B"/>
    <property type="match status" value="1"/>
</dbReference>
<feature type="domain" description="DNA polymerase alpha subunit B N-terminal" evidence="8">
    <location>
        <begin position="3"/>
        <end position="58"/>
    </location>
</feature>
<dbReference type="InterPro" id="IPR013627">
    <property type="entry name" value="Pol_alpha_B_N"/>
</dbReference>
<dbReference type="Proteomes" id="UP000655225">
    <property type="component" value="Unassembled WGS sequence"/>
</dbReference>
<dbReference type="InterPro" id="IPR054300">
    <property type="entry name" value="OB_DPOA2"/>
</dbReference>
<dbReference type="InterPro" id="IPR016722">
    <property type="entry name" value="DNA_pol_alpha_bsu"/>
</dbReference>
<dbReference type="GO" id="GO:0006270">
    <property type="term" value="P:DNA replication initiation"/>
    <property type="evidence" value="ECO:0007669"/>
    <property type="project" value="TreeGrafter"/>
</dbReference>
<dbReference type="Pfam" id="PF08418">
    <property type="entry name" value="Pol_alpha_B_N"/>
    <property type="match status" value="1"/>
</dbReference>
<dbReference type="GO" id="GO:0005658">
    <property type="term" value="C:alpha DNA polymerase:primase complex"/>
    <property type="evidence" value="ECO:0007669"/>
    <property type="project" value="TreeGrafter"/>
</dbReference>
<feature type="domain" description="DNA polymerase alpha subunit B OB" evidence="9">
    <location>
        <begin position="265"/>
        <end position="348"/>
    </location>
</feature>
<organism evidence="10 11">
    <name type="scientific">Tetracentron sinense</name>
    <name type="common">Spur-leaf</name>
    <dbReference type="NCBI Taxonomy" id="13715"/>
    <lineage>
        <taxon>Eukaryota</taxon>
        <taxon>Viridiplantae</taxon>
        <taxon>Streptophyta</taxon>
        <taxon>Embryophyta</taxon>
        <taxon>Tracheophyta</taxon>
        <taxon>Spermatophyta</taxon>
        <taxon>Magnoliopsida</taxon>
        <taxon>Trochodendrales</taxon>
        <taxon>Trochodendraceae</taxon>
        <taxon>Tetracentron</taxon>
    </lineage>
</organism>
<sequence>MEEEIKAEFERNGFSLDEEEETLKKCLAFCINYKLGPSDLVSSWEVYFLNRQLNESTVQNAQMDGFLLHLQNEQKEAVIKEETHLHIYSSNDVDIASVLTGAVMGVEAFDNVNLYHTCIKRSEHDCWFFVKEWILSDEHEDIKEGILSTPTDRVERLQSEPSSEKPSRLVINHMTPFGQRINKFVVQYVFNNQSDKENGIREYELENHDDVIRRIQPSERCSLRVLGSRSEPGCRFMYDRIEDRFNSLENRIRRHATALVASGLYEDLMDPTVASQKSVFSVGMVCCDGEGHLNEKSIMLQGSVEHSGGQRVRLDLQKLNQFSFFPGQVVAIEGNNPSGHCLIASKVVDSIPVVLSPDVSMPPGKKQAMDQEIQPSPSSLLAELSLVIAAGPFTTTDNLLFEPLIELLAYASRKQPQLLVMLGPFVDSEHPEIKKGTLDRSFDEIFQVEILRKLQDYSEFMGPAARVLLVPSIRDANHVFVFPQPAFDIPSSDLKLQITCLANPGFFGANEVHTSDLVTILFIIRSFKLHYWYPTHPDKIQYGYDMLNELVTASAKPLGIEELLDYVDEYLQFTVLSFQVKVGCCTVDILRQLSGLEISRNPADGSSVDRMGRLARHVLSQHRHVLLSSISTSRRRSPGSLACSRSSTDFFCSRDSYTAVRPCSICEGSAEALLEKFVLSLGERMEGEEQVKCICVNPGRLTKGIGGGTFVELNYNGNPDKTTASIIRI</sequence>
<dbReference type="PANTHER" id="PTHR23061">
    <property type="entry name" value="DNA POLYMERASE 2 ALPHA 70 KDA SUBUNIT"/>
    <property type="match status" value="1"/>
</dbReference>
<dbReference type="OrthoDB" id="336885at2759"/>
<dbReference type="FunFam" id="3.60.21.60:FF:000004">
    <property type="entry name" value="DNA polymerase alpha subunit B"/>
    <property type="match status" value="1"/>
</dbReference>
<evidence type="ECO:0000256" key="6">
    <source>
        <dbReference type="PIRNR" id="PIRNR018300"/>
    </source>
</evidence>
<accession>A0A834Y9M4</accession>
<dbReference type="InterPro" id="IPR007185">
    <property type="entry name" value="DNA_pol_a/d/e_bsu"/>
</dbReference>
<comment type="subcellular location">
    <subcellularLocation>
        <location evidence="1 6">Nucleus</location>
    </subcellularLocation>
</comment>
<dbReference type="Pfam" id="PF04042">
    <property type="entry name" value="DNA_pol_E_B"/>
    <property type="match status" value="1"/>
</dbReference>
<evidence type="ECO:0000256" key="5">
    <source>
        <dbReference type="ARBA" id="ARBA00023242"/>
    </source>
</evidence>
<evidence type="ECO:0000256" key="1">
    <source>
        <dbReference type="ARBA" id="ARBA00004123"/>
    </source>
</evidence>
<comment type="caution">
    <text evidence="10">The sequence shown here is derived from an EMBL/GenBank/DDBJ whole genome shotgun (WGS) entry which is preliminary data.</text>
</comment>
<name>A0A834Y9M4_TETSI</name>
<dbReference type="Gene3D" id="3.60.21.60">
    <property type="match status" value="2"/>
</dbReference>
<keyword evidence="5 6" id="KW-0539">Nucleus</keyword>
<evidence type="ECO:0000256" key="2">
    <source>
        <dbReference type="ARBA" id="ARBA00007299"/>
    </source>
</evidence>
<evidence type="ECO:0000256" key="3">
    <source>
        <dbReference type="ARBA" id="ARBA00018596"/>
    </source>
</evidence>
<dbReference type="Gene3D" id="1.10.8.530">
    <property type="entry name" value="DNA polymerase alpha-primase, subunit B, N-terminal domain"/>
    <property type="match status" value="1"/>
</dbReference>
<comment type="function">
    <text evidence="6">Accessory subunit of the DNA polymerase alpha complex (also known as the alpha DNA polymerase-primase complex) which plays an essential role in the initiation of DNA synthesis.</text>
</comment>
<dbReference type="AlphaFoldDB" id="A0A834Y9M4"/>
<reference evidence="10 11" key="1">
    <citation type="submission" date="2020-04" db="EMBL/GenBank/DDBJ databases">
        <title>Plant Genome Project.</title>
        <authorList>
            <person name="Zhang R.-G."/>
        </authorList>
    </citation>
    <scope>NUCLEOTIDE SEQUENCE [LARGE SCALE GENOMIC DNA]</scope>
    <source>
        <strain evidence="10">YNK0</strain>
        <tissue evidence="10">Leaf</tissue>
    </source>
</reference>
<keyword evidence="11" id="KW-1185">Reference proteome</keyword>
<evidence type="ECO:0000256" key="4">
    <source>
        <dbReference type="ARBA" id="ARBA00022705"/>
    </source>
</evidence>
<keyword evidence="4 6" id="KW-0235">DNA replication</keyword>
<evidence type="ECO:0000313" key="10">
    <source>
        <dbReference type="EMBL" id="KAF8378143.1"/>
    </source>
</evidence>
<dbReference type="FunFam" id="1.10.8.530:FF:000002">
    <property type="entry name" value="DNA polymerase alpha subunit B"/>
    <property type="match status" value="1"/>
</dbReference>
<evidence type="ECO:0000259" key="9">
    <source>
        <dbReference type="Pfam" id="PF22062"/>
    </source>
</evidence>
<dbReference type="EMBL" id="JABCRI010000023">
    <property type="protein sequence ID" value="KAF8378143.1"/>
    <property type="molecule type" value="Genomic_DNA"/>
</dbReference>
<dbReference type="Pfam" id="PF22062">
    <property type="entry name" value="OB_DPOA2"/>
    <property type="match status" value="1"/>
</dbReference>
<evidence type="ECO:0000313" key="11">
    <source>
        <dbReference type="Proteomes" id="UP000655225"/>
    </source>
</evidence>
<evidence type="ECO:0000259" key="8">
    <source>
        <dbReference type="Pfam" id="PF08418"/>
    </source>
</evidence>